<sequence>MHTTIVADIVVVAHHIHDITAVSGLKCRGNDLQHIHLIPDKVDHGVMMSIQLRLERFFSYKIMATRRLDIRSFNSFFVAFSSMMSLNRPK</sequence>
<dbReference type="AlphaFoldDB" id="Q24RJ7"/>
<dbReference type="KEGG" id="dsy:DSY3556"/>
<dbReference type="HOGENOM" id="CLU_2435990_0_0_9"/>
<dbReference type="Proteomes" id="UP000001946">
    <property type="component" value="Chromosome"/>
</dbReference>
<accession>Q24RJ7</accession>
<reference evidence="1 2" key="1">
    <citation type="journal article" date="2006" name="J. Bacteriol.">
        <title>Complete genome sequence of the dehalorespiring bacterium Desulfitobacterium hafniense Y51 and comparison with Dehalococcoides ethenogenes 195.</title>
        <authorList>
            <person name="Nonaka H."/>
            <person name="Keresztes G."/>
            <person name="Shinoda Y."/>
            <person name="Ikenaga Y."/>
            <person name="Abe M."/>
            <person name="Naito K."/>
            <person name="Inatomi K."/>
            <person name="Furukawa K."/>
            <person name="Inui M."/>
            <person name="Yukawa H."/>
        </authorList>
    </citation>
    <scope>NUCLEOTIDE SEQUENCE [LARGE SCALE GENOMIC DNA]</scope>
    <source>
        <strain evidence="1 2">Y51</strain>
    </source>
</reference>
<keyword evidence="2" id="KW-1185">Reference proteome</keyword>
<protein>
    <submittedName>
        <fullName evidence="1">Uncharacterized protein</fullName>
    </submittedName>
</protein>
<name>Q24RJ7_DESHY</name>
<evidence type="ECO:0000313" key="2">
    <source>
        <dbReference type="Proteomes" id="UP000001946"/>
    </source>
</evidence>
<gene>
    <name evidence="1" type="ordered locus">DSY3556</name>
</gene>
<dbReference type="EMBL" id="AP008230">
    <property type="protein sequence ID" value="BAE85345.1"/>
    <property type="molecule type" value="Genomic_DNA"/>
</dbReference>
<organism evidence="1 2">
    <name type="scientific">Desulfitobacterium hafniense (strain Y51)</name>
    <dbReference type="NCBI Taxonomy" id="138119"/>
    <lineage>
        <taxon>Bacteria</taxon>
        <taxon>Bacillati</taxon>
        <taxon>Bacillota</taxon>
        <taxon>Clostridia</taxon>
        <taxon>Eubacteriales</taxon>
        <taxon>Desulfitobacteriaceae</taxon>
        <taxon>Desulfitobacterium</taxon>
    </lineage>
</organism>
<evidence type="ECO:0000313" key="1">
    <source>
        <dbReference type="EMBL" id="BAE85345.1"/>
    </source>
</evidence>
<proteinExistence type="predicted"/>